<dbReference type="OMA" id="IGCHTKN"/>
<dbReference type="EMBL" id="ATCN01000902">
    <property type="protein sequence ID" value="EPR78280.1"/>
    <property type="molecule type" value="Genomic_DNA"/>
</dbReference>
<evidence type="ECO:0000313" key="1">
    <source>
        <dbReference type="EMBL" id="EPR78280.1"/>
    </source>
</evidence>
<accession>S7W658</accession>
<evidence type="ECO:0008006" key="3">
    <source>
        <dbReference type="Google" id="ProtNLM"/>
    </source>
</evidence>
<dbReference type="InParanoid" id="S7W658"/>
<name>S7W658_SPRLO</name>
<dbReference type="Proteomes" id="UP000014978">
    <property type="component" value="Unassembled WGS sequence"/>
</dbReference>
<dbReference type="HOGENOM" id="CLU_127769_0_0_1"/>
<sequence length="191" mass="22507">MDKEVEIGQIVRYIIESHKKGIRSIRRNISSEFKISKTDYPSTIQKVAEKFEELGITLVGIDCMVPQSYVNAEKYFLVKNNNEHVKKIKVEINDFDLKLMILIFTIIFTEGDHVGHPRLIKILSKSEKLKNYDLIGFINTMKRKGYLNITKIDEELIVDFNWRFYVEFPNFNPIKIMDEIEADNKENHTFN</sequence>
<evidence type="ECO:0000313" key="2">
    <source>
        <dbReference type="Proteomes" id="UP000014978"/>
    </source>
</evidence>
<keyword evidence="2" id="KW-1185">Reference proteome</keyword>
<reference evidence="2" key="1">
    <citation type="journal article" date="2013" name="PLoS Genet.">
        <title>The genome of Spraguea lophii and the basis of host-microsporidian interactions.</title>
        <authorList>
            <person name="Campbell S.E."/>
            <person name="Williams T.A."/>
            <person name="Yousuf A."/>
            <person name="Soanes D.M."/>
            <person name="Paszkiewicz K.H."/>
            <person name="Williams B.A.P."/>
        </authorList>
    </citation>
    <scope>NUCLEOTIDE SEQUENCE [LARGE SCALE GENOMIC DNA]</scope>
    <source>
        <strain evidence="2">42_110</strain>
    </source>
</reference>
<proteinExistence type="predicted"/>
<protein>
    <recommendedName>
        <fullName evidence="3">MAGE domain-containing protein</fullName>
    </recommendedName>
</protein>
<dbReference type="OrthoDB" id="2191533at2759"/>
<gene>
    <name evidence="1" type="ORF">SLOPH_2474</name>
</gene>
<dbReference type="AlphaFoldDB" id="S7W658"/>
<organism evidence="1 2">
    <name type="scientific">Spraguea lophii (strain 42_110)</name>
    <name type="common">Microsporidian parasite</name>
    <dbReference type="NCBI Taxonomy" id="1358809"/>
    <lineage>
        <taxon>Eukaryota</taxon>
        <taxon>Fungi</taxon>
        <taxon>Fungi incertae sedis</taxon>
        <taxon>Microsporidia</taxon>
        <taxon>Spragueidae</taxon>
        <taxon>Spraguea</taxon>
    </lineage>
</organism>
<dbReference type="VEuPathDB" id="MicrosporidiaDB:SLOPH_2474"/>
<comment type="caution">
    <text evidence="1">The sequence shown here is derived from an EMBL/GenBank/DDBJ whole genome shotgun (WGS) entry which is preliminary data.</text>
</comment>